<feature type="compositionally biased region" description="Basic and acidic residues" evidence="2">
    <location>
        <begin position="1"/>
        <end position="18"/>
    </location>
</feature>
<reference evidence="4" key="2">
    <citation type="submission" date="2020-08" db="EMBL/GenBank/DDBJ databases">
        <title>Plant Genome Project.</title>
        <authorList>
            <person name="Zhang R.-G."/>
        </authorList>
    </citation>
    <scope>NUCLEOTIDE SEQUENCE</scope>
    <source>
        <strain evidence="4">Huo1</strain>
        <tissue evidence="4">Leaf</tissue>
    </source>
</reference>
<dbReference type="EMBL" id="PNBA02000016">
    <property type="protein sequence ID" value="KAG6396397.1"/>
    <property type="molecule type" value="Genomic_DNA"/>
</dbReference>
<dbReference type="PANTHER" id="PTHR46265">
    <property type="entry name" value="RHO GTPASE-ACTIVATING PROTEIN 7"/>
    <property type="match status" value="1"/>
</dbReference>
<comment type="caution">
    <text evidence="4">The sequence shown here is derived from an EMBL/GenBank/DDBJ whole genome shotgun (WGS) entry which is preliminary data.</text>
</comment>
<dbReference type="InterPro" id="IPR025757">
    <property type="entry name" value="MIP1_Leuzipper"/>
</dbReference>
<keyword evidence="1" id="KW-0175">Coiled coil</keyword>
<feature type="region of interest" description="Disordered" evidence="2">
    <location>
        <begin position="1"/>
        <end position="56"/>
    </location>
</feature>
<dbReference type="InterPro" id="IPR052799">
    <property type="entry name" value="Rho_GAP_Regulators"/>
</dbReference>
<dbReference type="Pfam" id="PF14389">
    <property type="entry name" value="Lzipper-MIP1"/>
    <property type="match status" value="1"/>
</dbReference>
<feature type="coiled-coil region" evidence="1">
    <location>
        <begin position="146"/>
        <end position="180"/>
    </location>
</feature>
<dbReference type="AlphaFoldDB" id="A0A8X8WK42"/>
<organism evidence="4">
    <name type="scientific">Salvia splendens</name>
    <name type="common">Scarlet sage</name>
    <dbReference type="NCBI Taxonomy" id="180675"/>
    <lineage>
        <taxon>Eukaryota</taxon>
        <taxon>Viridiplantae</taxon>
        <taxon>Streptophyta</taxon>
        <taxon>Embryophyta</taxon>
        <taxon>Tracheophyta</taxon>
        <taxon>Spermatophyta</taxon>
        <taxon>Magnoliopsida</taxon>
        <taxon>eudicotyledons</taxon>
        <taxon>Gunneridae</taxon>
        <taxon>Pentapetalae</taxon>
        <taxon>asterids</taxon>
        <taxon>lamiids</taxon>
        <taxon>Lamiales</taxon>
        <taxon>Lamiaceae</taxon>
        <taxon>Nepetoideae</taxon>
        <taxon>Mentheae</taxon>
        <taxon>Salviinae</taxon>
        <taxon>Salvia</taxon>
        <taxon>Salvia subgen. Calosphace</taxon>
        <taxon>core Calosphace</taxon>
    </lineage>
</organism>
<feature type="compositionally biased region" description="Polar residues" evidence="2">
    <location>
        <begin position="25"/>
        <end position="34"/>
    </location>
</feature>
<feature type="domain" description="Ternary complex factor MIP1 leucine-zipper" evidence="3">
    <location>
        <begin position="97"/>
        <end position="176"/>
    </location>
</feature>
<name>A0A8X8WK42_SALSN</name>
<evidence type="ECO:0000256" key="2">
    <source>
        <dbReference type="SAM" id="MobiDB-lite"/>
    </source>
</evidence>
<dbReference type="PANTHER" id="PTHR46265:SF2">
    <property type="entry name" value="RHO GTPASE-ACTIVATING PROTEIN 7"/>
    <property type="match status" value="1"/>
</dbReference>
<feature type="compositionally biased region" description="Basic and acidic residues" evidence="2">
    <location>
        <begin position="323"/>
        <end position="344"/>
    </location>
</feature>
<gene>
    <name evidence="4" type="ORF">SASPL_142545</name>
</gene>
<sequence length="371" mass="41108">MQVTRKDSSGSKSPHVDDVLEANQHPRQTSLPQHDSTEGTGYVHDVDDANMQSLGADETSIASVELPQGRSARSLRPSAAANNSILQDGLDAQKSELQERRLSLEKEVAGLLQKLQKEIELKKALEASLRISQLPITSSSPIDDRVKEELDVVNEAESNLAHLKEKADDLEIQLRQMCEHNCKIGEDISNQLQQNANQVKSAYWFTKDGGQSSENLSRSKSDKQGSGKNKKRELASSLHLPFTQNQHADTAHKSNAEPGTTRSSSRKSSKGEGSNSTNALSKLTNRLNFLKERRSQIATELQSLDKGRNEQGGDHDRRHHHQDPRGKPSDRSQHGDKAKKREESPNLEQGKSESFTGDKASSKFPPRTFSR</sequence>
<feature type="region of interest" description="Disordered" evidence="2">
    <location>
        <begin position="300"/>
        <end position="371"/>
    </location>
</feature>
<dbReference type="Proteomes" id="UP000298416">
    <property type="component" value="Unassembled WGS sequence"/>
</dbReference>
<accession>A0A8X8WK42</accession>
<feature type="compositionally biased region" description="Polar residues" evidence="2">
    <location>
        <begin position="346"/>
        <end position="355"/>
    </location>
</feature>
<protein>
    <recommendedName>
        <fullName evidence="3">Ternary complex factor MIP1 leucine-zipper domain-containing protein</fullName>
    </recommendedName>
</protein>
<evidence type="ECO:0000313" key="4">
    <source>
        <dbReference type="EMBL" id="KAG6396397.1"/>
    </source>
</evidence>
<reference evidence="4" key="1">
    <citation type="submission" date="2018-01" db="EMBL/GenBank/DDBJ databases">
        <authorList>
            <person name="Mao J.F."/>
        </authorList>
    </citation>
    <scope>NUCLEOTIDE SEQUENCE</scope>
    <source>
        <strain evidence="4">Huo1</strain>
        <tissue evidence="4">Leaf</tissue>
    </source>
</reference>
<feature type="region of interest" description="Disordered" evidence="2">
    <location>
        <begin position="210"/>
        <end position="281"/>
    </location>
</feature>
<evidence type="ECO:0000256" key="1">
    <source>
        <dbReference type="SAM" id="Coils"/>
    </source>
</evidence>
<feature type="compositionally biased region" description="Basic and acidic residues" evidence="2">
    <location>
        <begin position="303"/>
        <end position="316"/>
    </location>
</feature>
<proteinExistence type="predicted"/>
<keyword evidence="5" id="KW-1185">Reference proteome</keyword>
<evidence type="ECO:0000259" key="3">
    <source>
        <dbReference type="Pfam" id="PF14389"/>
    </source>
</evidence>
<evidence type="ECO:0000313" key="5">
    <source>
        <dbReference type="Proteomes" id="UP000298416"/>
    </source>
</evidence>
<feature type="coiled-coil region" evidence="1">
    <location>
        <begin position="87"/>
        <end position="114"/>
    </location>
</feature>